<proteinExistence type="predicted"/>
<evidence type="ECO:0000313" key="3">
    <source>
        <dbReference type="Proteomes" id="UP000250235"/>
    </source>
</evidence>
<keyword evidence="3" id="KW-1185">Reference proteome</keyword>
<organism evidence="2 3">
    <name type="scientific">Dorcoceras hygrometricum</name>
    <dbReference type="NCBI Taxonomy" id="472368"/>
    <lineage>
        <taxon>Eukaryota</taxon>
        <taxon>Viridiplantae</taxon>
        <taxon>Streptophyta</taxon>
        <taxon>Embryophyta</taxon>
        <taxon>Tracheophyta</taxon>
        <taxon>Spermatophyta</taxon>
        <taxon>Magnoliopsida</taxon>
        <taxon>eudicotyledons</taxon>
        <taxon>Gunneridae</taxon>
        <taxon>Pentapetalae</taxon>
        <taxon>asterids</taxon>
        <taxon>lamiids</taxon>
        <taxon>Lamiales</taxon>
        <taxon>Gesneriaceae</taxon>
        <taxon>Didymocarpoideae</taxon>
        <taxon>Trichosporeae</taxon>
        <taxon>Loxocarpinae</taxon>
        <taxon>Dorcoceras</taxon>
    </lineage>
</organism>
<reference evidence="2 3" key="1">
    <citation type="journal article" date="2015" name="Proc. Natl. Acad. Sci. U.S.A.">
        <title>The resurrection genome of Boea hygrometrica: A blueprint for survival of dehydration.</title>
        <authorList>
            <person name="Xiao L."/>
            <person name="Yang G."/>
            <person name="Zhang L."/>
            <person name="Yang X."/>
            <person name="Zhao S."/>
            <person name="Ji Z."/>
            <person name="Zhou Q."/>
            <person name="Hu M."/>
            <person name="Wang Y."/>
            <person name="Chen M."/>
            <person name="Xu Y."/>
            <person name="Jin H."/>
            <person name="Xiao X."/>
            <person name="Hu G."/>
            <person name="Bao F."/>
            <person name="Hu Y."/>
            <person name="Wan P."/>
            <person name="Li L."/>
            <person name="Deng X."/>
            <person name="Kuang T."/>
            <person name="Xiang C."/>
            <person name="Zhu J.K."/>
            <person name="Oliver M.J."/>
            <person name="He Y."/>
        </authorList>
    </citation>
    <scope>NUCLEOTIDE SEQUENCE [LARGE SCALE GENOMIC DNA]</scope>
    <source>
        <strain evidence="3">cv. XS01</strain>
    </source>
</reference>
<sequence length="366" mass="41398">MPPSRQIMSSPPPPLTITEEILTGLAEILRQNSRPKTGRTELPCEGDFDDEHLATGSKEPEKADHEQDAQMDDIRNELAPFEEYCQLLITSAWDNVSARMTIFEEWLHFGKEVCIKDISSFESLVTIEEQLLEWGETEEVSDLFERRSLIMYKVLELELEKLYHEHLANFKLDVPSVNHVFLCIRRLHKELRMIAAVHRDHLAMVGLPFINQDISYLEFASHQEHSPTLEFSSLADNEQGASQAKSHQIDQQAAENMAMTSHEHRAQEIESPVQTDGRQDAGNEHQAQDGHGIVSGFDRSLDEPSIVLTVTNPETVTASEQNTCDLQGPDPSNLQLTVSASADSSISNYWILLPDTYRFVYPCIIS</sequence>
<dbReference type="Proteomes" id="UP000250235">
    <property type="component" value="Unassembled WGS sequence"/>
</dbReference>
<gene>
    <name evidence="2" type="ORF">F511_20186</name>
</gene>
<feature type="region of interest" description="Disordered" evidence="1">
    <location>
        <begin position="235"/>
        <end position="298"/>
    </location>
</feature>
<accession>A0A2Z7DAV5</accession>
<feature type="compositionally biased region" description="Basic and acidic residues" evidence="1">
    <location>
        <begin position="277"/>
        <end position="288"/>
    </location>
</feature>
<evidence type="ECO:0000256" key="1">
    <source>
        <dbReference type="SAM" id="MobiDB-lite"/>
    </source>
</evidence>
<dbReference type="EMBL" id="KQ988213">
    <property type="protein sequence ID" value="KZV56223.1"/>
    <property type="molecule type" value="Genomic_DNA"/>
</dbReference>
<name>A0A2Z7DAV5_9LAMI</name>
<dbReference type="AlphaFoldDB" id="A0A2Z7DAV5"/>
<feature type="region of interest" description="Disordered" evidence="1">
    <location>
        <begin position="29"/>
        <end position="68"/>
    </location>
</feature>
<feature type="compositionally biased region" description="Polar residues" evidence="1">
    <location>
        <begin position="235"/>
        <end position="254"/>
    </location>
</feature>
<feature type="compositionally biased region" description="Basic and acidic residues" evidence="1">
    <location>
        <begin position="58"/>
        <end position="68"/>
    </location>
</feature>
<protein>
    <submittedName>
        <fullName evidence="2">Epsin-2</fullName>
    </submittedName>
</protein>
<evidence type="ECO:0000313" key="2">
    <source>
        <dbReference type="EMBL" id="KZV56223.1"/>
    </source>
</evidence>